<evidence type="ECO:0000313" key="9">
    <source>
        <dbReference type="EMBL" id="CAB3408386.1"/>
    </source>
</evidence>
<dbReference type="NCBIfam" id="TIGR00231">
    <property type="entry name" value="small_GTP"/>
    <property type="match status" value="1"/>
</dbReference>
<dbReference type="SMART" id="SM00175">
    <property type="entry name" value="RAB"/>
    <property type="match status" value="1"/>
</dbReference>
<accession>A0A8S1F7D7</accession>
<dbReference type="SMART" id="SM00174">
    <property type="entry name" value="RHO"/>
    <property type="match status" value="1"/>
</dbReference>
<dbReference type="GO" id="GO:0005886">
    <property type="term" value="C:plasma membrane"/>
    <property type="evidence" value="ECO:0007669"/>
    <property type="project" value="UniProtKB-SubCell"/>
</dbReference>
<keyword evidence="10" id="KW-1185">Reference proteome</keyword>
<evidence type="ECO:0000256" key="1">
    <source>
        <dbReference type="ARBA" id="ARBA00004193"/>
    </source>
</evidence>
<comment type="caution">
    <text evidence="9">The sequence shown here is derived from an EMBL/GenBank/DDBJ whole genome shotgun (WGS) entry which is preliminary data.</text>
</comment>
<comment type="subcellular location">
    <subcellularLocation>
        <location evidence="1">Cell membrane</location>
        <topology evidence="1">Lipid-anchor</topology>
    </subcellularLocation>
</comment>
<dbReference type="SUPFAM" id="SSF52540">
    <property type="entry name" value="P-loop containing nucleoside triphosphate hydrolases"/>
    <property type="match status" value="1"/>
</dbReference>
<protein>
    <recommendedName>
        <fullName evidence="11">GTP-binding protein Rhes</fullName>
    </recommendedName>
</protein>
<dbReference type="GO" id="GO:0005525">
    <property type="term" value="F:GTP binding"/>
    <property type="evidence" value="ECO:0007669"/>
    <property type="project" value="UniProtKB-KW"/>
</dbReference>
<organism evidence="9 10">
    <name type="scientific">Caenorhabditis bovis</name>
    <dbReference type="NCBI Taxonomy" id="2654633"/>
    <lineage>
        <taxon>Eukaryota</taxon>
        <taxon>Metazoa</taxon>
        <taxon>Ecdysozoa</taxon>
        <taxon>Nematoda</taxon>
        <taxon>Chromadorea</taxon>
        <taxon>Rhabditida</taxon>
        <taxon>Rhabditina</taxon>
        <taxon>Rhabditomorpha</taxon>
        <taxon>Rhabditoidea</taxon>
        <taxon>Rhabditidae</taxon>
        <taxon>Peloderinae</taxon>
        <taxon>Caenorhabditis</taxon>
    </lineage>
</organism>
<evidence type="ECO:0000256" key="8">
    <source>
        <dbReference type="SAM" id="MobiDB-lite"/>
    </source>
</evidence>
<dbReference type="AlphaFoldDB" id="A0A8S1F7D7"/>
<keyword evidence="5" id="KW-0472">Membrane</keyword>
<keyword evidence="4" id="KW-0342">GTP-binding</keyword>
<keyword evidence="4" id="KW-0547">Nucleotide-binding</keyword>
<dbReference type="InterPro" id="IPR001806">
    <property type="entry name" value="Small_GTPase"/>
</dbReference>
<dbReference type="Proteomes" id="UP000494206">
    <property type="component" value="Unassembled WGS sequence"/>
</dbReference>
<keyword evidence="6" id="KW-0449">Lipoprotein</keyword>
<dbReference type="EMBL" id="CADEPM010000007">
    <property type="protein sequence ID" value="CAB3408386.1"/>
    <property type="molecule type" value="Genomic_DNA"/>
</dbReference>
<dbReference type="PRINTS" id="PR00449">
    <property type="entry name" value="RASTRNSFRMNG"/>
</dbReference>
<dbReference type="Pfam" id="PF00071">
    <property type="entry name" value="Ras"/>
    <property type="match status" value="1"/>
</dbReference>
<dbReference type="Gene3D" id="3.40.50.300">
    <property type="entry name" value="P-loop containing nucleotide triphosphate hydrolases"/>
    <property type="match status" value="1"/>
</dbReference>
<evidence type="ECO:0000256" key="2">
    <source>
        <dbReference type="ARBA" id="ARBA00022475"/>
    </source>
</evidence>
<evidence type="ECO:0000256" key="6">
    <source>
        <dbReference type="ARBA" id="ARBA00023288"/>
    </source>
</evidence>
<evidence type="ECO:0008006" key="11">
    <source>
        <dbReference type="Google" id="ProtNLM"/>
    </source>
</evidence>
<feature type="region of interest" description="Disordered" evidence="8">
    <location>
        <begin position="20"/>
        <end position="42"/>
    </location>
</feature>
<sequence>MFLARLGECAVFAARPETRRRRSSNDAMNRSKSVGRRDGRPREAKQYKVTVAVLGGERVGKSALVSQFLWQKFVSEYRATVEEFNWIEYEVEEGRVLMVQIIDSSGSRDFIGMRNLYIGTADAFMVVFAVNDPSSLIEARSTINEIVARRGPYVPIELVANKTDKEKLCDFDEHEQMNSGICYRECCAKNQEEARQCFQDLIARIRPTLNFQGGSLRKRRQSMPSSRAYSGVESRDIQKVRDSTRQNCLIS</sequence>
<keyword evidence="2" id="KW-1003">Cell membrane</keyword>
<reference evidence="9 10" key="1">
    <citation type="submission" date="2020-04" db="EMBL/GenBank/DDBJ databases">
        <authorList>
            <person name="Laetsch R D."/>
            <person name="Stevens L."/>
            <person name="Kumar S."/>
            <person name="Blaxter L. M."/>
        </authorList>
    </citation>
    <scope>NUCLEOTIDE SEQUENCE [LARGE SCALE GENOMIC DNA]</scope>
</reference>
<feature type="region of interest" description="Disordered" evidence="8">
    <location>
        <begin position="214"/>
        <end position="236"/>
    </location>
</feature>
<dbReference type="PROSITE" id="PS51421">
    <property type="entry name" value="RAS"/>
    <property type="match status" value="1"/>
</dbReference>
<dbReference type="SMART" id="SM00173">
    <property type="entry name" value="RAS"/>
    <property type="match status" value="1"/>
</dbReference>
<evidence type="ECO:0000256" key="5">
    <source>
        <dbReference type="ARBA" id="ARBA00023136"/>
    </source>
</evidence>
<dbReference type="InterPro" id="IPR027417">
    <property type="entry name" value="P-loop_NTPase"/>
</dbReference>
<dbReference type="PANTHER" id="PTHR46149:SF7">
    <property type="entry name" value="GTP-BINDING PROTEIN DI-RAS2"/>
    <property type="match status" value="1"/>
</dbReference>
<dbReference type="PROSITE" id="PS51419">
    <property type="entry name" value="RAB"/>
    <property type="match status" value="1"/>
</dbReference>
<evidence type="ECO:0000256" key="4">
    <source>
        <dbReference type="ARBA" id="ARBA00023134"/>
    </source>
</evidence>
<keyword evidence="3" id="KW-0488">Methylation</keyword>
<dbReference type="InterPro" id="IPR005225">
    <property type="entry name" value="Small_GTP-bd"/>
</dbReference>
<dbReference type="GO" id="GO:0003924">
    <property type="term" value="F:GTPase activity"/>
    <property type="evidence" value="ECO:0007669"/>
    <property type="project" value="InterPro"/>
</dbReference>
<evidence type="ECO:0000256" key="3">
    <source>
        <dbReference type="ARBA" id="ARBA00022481"/>
    </source>
</evidence>
<dbReference type="OrthoDB" id="265044at2759"/>
<dbReference type="InterPro" id="IPR052236">
    <property type="entry name" value="Small_GTPase_RasD"/>
</dbReference>
<evidence type="ECO:0000256" key="7">
    <source>
        <dbReference type="ARBA" id="ARBA00038061"/>
    </source>
</evidence>
<comment type="similarity">
    <text evidence="7">Belongs to the small GTPase superfamily. RasD family.</text>
</comment>
<name>A0A8S1F7D7_9PELO</name>
<evidence type="ECO:0000313" key="10">
    <source>
        <dbReference type="Proteomes" id="UP000494206"/>
    </source>
</evidence>
<dbReference type="PANTHER" id="PTHR46149">
    <property type="entry name" value="MIP08469P"/>
    <property type="match status" value="1"/>
</dbReference>
<proteinExistence type="inferred from homology"/>
<gene>
    <name evidence="9" type="ORF">CBOVIS_LOCUS10172</name>
</gene>